<feature type="non-terminal residue" evidence="2">
    <location>
        <position position="112"/>
    </location>
</feature>
<reference evidence="2" key="1">
    <citation type="submission" date="2020-02" db="EMBL/GenBank/DDBJ databases">
        <authorList>
            <person name="Meier V. D."/>
        </authorList>
    </citation>
    <scope>NUCLEOTIDE SEQUENCE</scope>
    <source>
        <strain evidence="2">AVDCRST_MAG03</strain>
    </source>
</reference>
<feature type="region of interest" description="Disordered" evidence="1">
    <location>
        <begin position="1"/>
        <end position="35"/>
    </location>
</feature>
<dbReference type="AlphaFoldDB" id="A0A6J4PGZ6"/>
<gene>
    <name evidence="2" type="ORF">AVDCRST_MAG03-2200</name>
</gene>
<feature type="compositionally biased region" description="Basic and acidic residues" evidence="1">
    <location>
        <begin position="1"/>
        <end position="17"/>
    </location>
</feature>
<evidence type="ECO:0000313" key="2">
    <source>
        <dbReference type="EMBL" id="CAA9415859.1"/>
    </source>
</evidence>
<protein>
    <submittedName>
        <fullName evidence="2">Uncharacterized protein</fullName>
    </submittedName>
</protein>
<proteinExistence type="predicted"/>
<sequence length="112" mass="12420">DKNDHHHQTPRGDDPRGIRPFPARDPYAPPHVHPGGAPIYKAVRGLLPDPGARLLRSGLRLGGRGLVRQHGGHERALLLRELLEGGRPRPRELHGLVGLRQDRRRRGSCCGL</sequence>
<name>A0A6J4PGZ6_9ACTN</name>
<accession>A0A6J4PGZ6</accession>
<evidence type="ECO:0000256" key="1">
    <source>
        <dbReference type="SAM" id="MobiDB-lite"/>
    </source>
</evidence>
<dbReference type="EMBL" id="CADCUT010000137">
    <property type="protein sequence ID" value="CAA9415859.1"/>
    <property type="molecule type" value="Genomic_DNA"/>
</dbReference>
<feature type="non-terminal residue" evidence="2">
    <location>
        <position position="1"/>
    </location>
</feature>
<organism evidence="2">
    <name type="scientific">uncultured Rubrobacteraceae bacterium</name>
    <dbReference type="NCBI Taxonomy" id="349277"/>
    <lineage>
        <taxon>Bacteria</taxon>
        <taxon>Bacillati</taxon>
        <taxon>Actinomycetota</taxon>
        <taxon>Rubrobacteria</taxon>
        <taxon>Rubrobacterales</taxon>
        <taxon>Rubrobacteraceae</taxon>
        <taxon>environmental samples</taxon>
    </lineage>
</organism>